<keyword evidence="1" id="KW-0732">Signal</keyword>
<feature type="signal peptide" evidence="1">
    <location>
        <begin position="1"/>
        <end position="15"/>
    </location>
</feature>
<keyword evidence="3" id="KW-1185">Reference proteome</keyword>
<evidence type="ECO:0000313" key="2">
    <source>
        <dbReference type="EMBL" id="KAK4224457.1"/>
    </source>
</evidence>
<protein>
    <submittedName>
        <fullName evidence="2">Uncharacterized protein</fullName>
    </submittedName>
</protein>
<name>A0AAN7BJJ5_9PEZI</name>
<gene>
    <name evidence="2" type="ORF">QBC38DRAFT_16827</name>
</gene>
<reference evidence="2" key="1">
    <citation type="journal article" date="2023" name="Mol. Phylogenet. Evol.">
        <title>Genome-scale phylogeny and comparative genomics of the fungal order Sordariales.</title>
        <authorList>
            <person name="Hensen N."/>
            <person name="Bonometti L."/>
            <person name="Westerberg I."/>
            <person name="Brannstrom I.O."/>
            <person name="Guillou S."/>
            <person name="Cros-Aarteil S."/>
            <person name="Calhoun S."/>
            <person name="Haridas S."/>
            <person name="Kuo A."/>
            <person name="Mondo S."/>
            <person name="Pangilinan J."/>
            <person name="Riley R."/>
            <person name="LaButti K."/>
            <person name="Andreopoulos B."/>
            <person name="Lipzen A."/>
            <person name="Chen C."/>
            <person name="Yan M."/>
            <person name="Daum C."/>
            <person name="Ng V."/>
            <person name="Clum A."/>
            <person name="Steindorff A."/>
            <person name="Ohm R.A."/>
            <person name="Martin F."/>
            <person name="Silar P."/>
            <person name="Natvig D.O."/>
            <person name="Lalanne C."/>
            <person name="Gautier V."/>
            <person name="Ament-Velasquez S.L."/>
            <person name="Kruys A."/>
            <person name="Hutchinson M.I."/>
            <person name="Powell A.J."/>
            <person name="Barry K."/>
            <person name="Miller A.N."/>
            <person name="Grigoriev I.V."/>
            <person name="Debuchy R."/>
            <person name="Gladieux P."/>
            <person name="Hiltunen Thoren M."/>
            <person name="Johannesson H."/>
        </authorList>
    </citation>
    <scope>NUCLEOTIDE SEQUENCE</scope>
    <source>
        <strain evidence="2">CBS 990.96</strain>
    </source>
</reference>
<proteinExistence type="predicted"/>
<dbReference type="EMBL" id="MU865392">
    <property type="protein sequence ID" value="KAK4224457.1"/>
    <property type="molecule type" value="Genomic_DNA"/>
</dbReference>
<dbReference type="AlphaFoldDB" id="A0AAN7BJJ5"/>
<feature type="chain" id="PRO_5042994876" evidence="1">
    <location>
        <begin position="16"/>
        <end position="102"/>
    </location>
</feature>
<reference evidence="2" key="2">
    <citation type="submission" date="2023-05" db="EMBL/GenBank/DDBJ databases">
        <authorList>
            <consortium name="Lawrence Berkeley National Laboratory"/>
            <person name="Steindorff A."/>
            <person name="Hensen N."/>
            <person name="Bonometti L."/>
            <person name="Westerberg I."/>
            <person name="Brannstrom I.O."/>
            <person name="Guillou S."/>
            <person name="Cros-Aarteil S."/>
            <person name="Calhoun S."/>
            <person name="Haridas S."/>
            <person name="Kuo A."/>
            <person name="Mondo S."/>
            <person name="Pangilinan J."/>
            <person name="Riley R."/>
            <person name="Labutti K."/>
            <person name="Andreopoulos B."/>
            <person name="Lipzen A."/>
            <person name="Chen C."/>
            <person name="Yanf M."/>
            <person name="Daum C."/>
            <person name="Ng V."/>
            <person name="Clum A."/>
            <person name="Ohm R."/>
            <person name="Martin F."/>
            <person name="Silar P."/>
            <person name="Natvig D."/>
            <person name="Lalanne C."/>
            <person name="Gautier V."/>
            <person name="Ament-Velasquez S.L."/>
            <person name="Kruys A."/>
            <person name="Hutchinson M.I."/>
            <person name="Powell A.J."/>
            <person name="Barry K."/>
            <person name="Miller A.N."/>
            <person name="Grigoriev I.V."/>
            <person name="Debuchy R."/>
            <person name="Gladieux P."/>
            <person name="Thoren M.H."/>
            <person name="Johannesson H."/>
        </authorList>
    </citation>
    <scope>NUCLEOTIDE SEQUENCE</scope>
    <source>
        <strain evidence="2">CBS 990.96</strain>
    </source>
</reference>
<organism evidence="2 3">
    <name type="scientific">Podospora fimiseda</name>
    <dbReference type="NCBI Taxonomy" id="252190"/>
    <lineage>
        <taxon>Eukaryota</taxon>
        <taxon>Fungi</taxon>
        <taxon>Dikarya</taxon>
        <taxon>Ascomycota</taxon>
        <taxon>Pezizomycotina</taxon>
        <taxon>Sordariomycetes</taxon>
        <taxon>Sordariomycetidae</taxon>
        <taxon>Sordariales</taxon>
        <taxon>Podosporaceae</taxon>
        <taxon>Podospora</taxon>
    </lineage>
</organism>
<dbReference type="Proteomes" id="UP001301958">
    <property type="component" value="Unassembled WGS sequence"/>
</dbReference>
<evidence type="ECO:0000313" key="3">
    <source>
        <dbReference type="Proteomes" id="UP001301958"/>
    </source>
</evidence>
<accession>A0AAN7BJJ5</accession>
<evidence type="ECO:0000256" key="1">
    <source>
        <dbReference type="SAM" id="SignalP"/>
    </source>
</evidence>
<sequence length="102" mass="11205">MGVILLSVILPLFFAAKCQLGEASARCDVKHSYAEEMCELMHHPNNILTEGNKRLTKNDINKELMAMINGCCQIGAAALCNYTPAALMCQIAHGDFHELRSP</sequence>
<comment type="caution">
    <text evidence="2">The sequence shown here is derived from an EMBL/GenBank/DDBJ whole genome shotgun (WGS) entry which is preliminary data.</text>
</comment>